<accession>A0ABP9ZD16</accession>
<organism evidence="2 3">
    <name type="scientific">Mucor flavus</name>
    <dbReference type="NCBI Taxonomy" id="439312"/>
    <lineage>
        <taxon>Eukaryota</taxon>
        <taxon>Fungi</taxon>
        <taxon>Fungi incertae sedis</taxon>
        <taxon>Mucoromycota</taxon>
        <taxon>Mucoromycotina</taxon>
        <taxon>Mucoromycetes</taxon>
        <taxon>Mucorales</taxon>
        <taxon>Mucorineae</taxon>
        <taxon>Mucoraceae</taxon>
        <taxon>Mucor</taxon>
    </lineage>
</organism>
<name>A0ABP9ZD16_9FUNG</name>
<dbReference type="EMBL" id="BAABUK010000037">
    <property type="protein sequence ID" value="GAA5817008.1"/>
    <property type="molecule type" value="Genomic_DNA"/>
</dbReference>
<comment type="caution">
    <text evidence="2">The sequence shown here is derived from an EMBL/GenBank/DDBJ whole genome shotgun (WGS) entry which is preliminary data.</text>
</comment>
<keyword evidence="3" id="KW-1185">Reference proteome</keyword>
<evidence type="ECO:0000256" key="1">
    <source>
        <dbReference type="SAM" id="MobiDB-lite"/>
    </source>
</evidence>
<protein>
    <submittedName>
        <fullName evidence="2">Uncharacterized protein</fullName>
    </submittedName>
</protein>
<sequence>MGSLPQVTTPRKEGNKHISRPQQAATTLRHTPTNAQDSLSEETRPPWALALMQRVAAHEQLLKQIRGTLAENAFLKNTIKNYQNDASIEEPMIDDVGHILNPTFAPRTCEPSSQTVADSADVSASQT</sequence>
<evidence type="ECO:0000313" key="2">
    <source>
        <dbReference type="EMBL" id="GAA5817008.1"/>
    </source>
</evidence>
<evidence type="ECO:0000313" key="3">
    <source>
        <dbReference type="Proteomes" id="UP001473302"/>
    </source>
</evidence>
<feature type="region of interest" description="Disordered" evidence="1">
    <location>
        <begin position="1"/>
        <end position="43"/>
    </location>
</feature>
<feature type="compositionally biased region" description="Polar residues" evidence="1">
    <location>
        <begin position="20"/>
        <end position="38"/>
    </location>
</feature>
<reference evidence="2 3" key="1">
    <citation type="submission" date="2024-04" db="EMBL/GenBank/DDBJ databases">
        <title>genome sequences of Mucor flavus KT1a and Helicostylum pulchrum KT1b strains isolated from the surface of a dry-aged beef.</title>
        <authorList>
            <person name="Toyotome T."/>
            <person name="Hosono M."/>
            <person name="Torimaru M."/>
            <person name="Fukuda K."/>
            <person name="Mikami N."/>
        </authorList>
    </citation>
    <scope>NUCLEOTIDE SEQUENCE [LARGE SCALE GENOMIC DNA]</scope>
    <source>
        <strain evidence="2 3">KT1a</strain>
    </source>
</reference>
<dbReference type="Proteomes" id="UP001473302">
    <property type="component" value="Unassembled WGS sequence"/>
</dbReference>
<proteinExistence type="predicted"/>
<gene>
    <name evidence="2" type="ORF">MFLAVUS_010543</name>
</gene>